<feature type="compositionally biased region" description="Basic residues" evidence="1">
    <location>
        <begin position="89"/>
        <end position="105"/>
    </location>
</feature>
<keyword evidence="3" id="KW-1185">Reference proteome</keyword>
<dbReference type="InterPro" id="IPR043502">
    <property type="entry name" value="DNA/RNA_pol_sf"/>
</dbReference>
<evidence type="ECO:0000313" key="3">
    <source>
        <dbReference type="Proteomes" id="UP001249851"/>
    </source>
</evidence>
<feature type="region of interest" description="Disordered" evidence="1">
    <location>
        <begin position="79"/>
        <end position="115"/>
    </location>
</feature>
<protein>
    <submittedName>
        <fullName evidence="2">Uncharacterized protein</fullName>
    </submittedName>
</protein>
<sequence length="325" mass="36937">MYQKKGESVVQYHVRLRLQVAKCGFTDPDNVIRSKILQTMRDKKLRREAMVKRYTLQLLLEHAANKEDIDRQVQVMEQKLAPDQERVNRIHPRRTQKPKDKRKPRPPRDDKKEGACQFYGIDHKGPRSTCPASGKTCGLCSKKREPVPLVGRFDAEIESISTGSRTIATFPVAKGTTKSRPLLSVDTRVELGLLHLTNATHEKKRETASQVCAPSTDPVVSKLTSEYHEVFSAQKAAKEEQRVKELGIIEAVTDRVPNTAILRPVTEALTVEDIKLWLEGATVFSVLDMNEGYHQLELDEDSRHLTTVYGTDCKMRYTRLNYGTI</sequence>
<name>A0AAD9QLC1_ACRCE</name>
<dbReference type="PANTHER" id="PTHR37984">
    <property type="entry name" value="PROTEIN CBG26694"/>
    <property type="match status" value="1"/>
</dbReference>
<dbReference type="EMBL" id="JARQWQ010000025">
    <property type="protein sequence ID" value="KAK2563381.1"/>
    <property type="molecule type" value="Genomic_DNA"/>
</dbReference>
<dbReference type="PANTHER" id="PTHR37984:SF5">
    <property type="entry name" value="PROTEIN NYNRIN-LIKE"/>
    <property type="match status" value="1"/>
</dbReference>
<accession>A0AAD9QLC1</accession>
<reference evidence="2" key="2">
    <citation type="journal article" date="2023" name="Science">
        <title>Genomic signatures of disease resistance in endangered staghorn corals.</title>
        <authorList>
            <person name="Vollmer S.V."/>
            <person name="Selwyn J.D."/>
            <person name="Despard B.A."/>
            <person name="Roesel C.L."/>
        </authorList>
    </citation>
    <scope>NUCLEOTIDE SEQUENCE</scope>
    <source>
        <strain evidence="2">K2</strain>
    </source>
</reference>
<organism evidence="2 3">
    <name type="scientific">Acropora cervicornis</name>
    <name type="common">Staghorn coral</name>
    <dbReference type="NCBI Taxonomy" id="6130"/>
    <lineage>
        <taxon>Eukaryota</taxon>
        <taxon>Metazoa</taxon>
        <taxon>Cnidaria</taxon>
        <taxon>Anthozoa</taxon>
        <taxon>Hexacorallia</taxon>
        <taxon>Scleractinia</taxon>
        <taxon>Astrocoeniina</taxon>
        <taxon>Acroporidae</taxon>
        <taxon>Acropora</taxon>
    </lineage>
</organism>
<dbReference type="Proteomes" id="UP001249851">
    <property type="component" value="Unassembled WGS sequence"/>
</dbReference>
<dbReference type="InterPro" id="IPR050951">
    <property type="entry name" value="Retrovirus_Pol_polyprotein"/>
</dbReference>
<evidence type="ECO:0000256" key="1">
    <source>
        <dbReference type="SAM" id="MobiDB-lite"/>
    </source>
</evidence>
<reference evidence="2" key="1">
    <citation type="journal article" date="2023" name="G3 (Bethesda)">
        <title>Whole genome assembly and annotation of the endangered Caribbean coral Acropora cervicornis.</title>
        <authorList>
            <person name="Selwyn J.D."/>
            <person name="Vollmer S.V."/>
        </authorList>
    </citation>
    <scope>NUCLEOTIDE SEQUENCE</scope>
    <source>
        <strain evidence="2">K2</strain>
    </source>
</reference>
<dbReference type="AlphaFoldDB" id="A0AAD9QLC1"/>
<proteinExistence type="predicted"/>
<gene>
    <name evidence="2" type="ORF">P5673_013077</name>
</gene>
<comment type="caution">
    <text evidence="2">The sequence shown here is derived from an EMBL/GenBank/DDBJ whole genome shotgun (WGS) entry which is preliminary data.</text>
</comment>
<dbReference type="SUPFAM" id="SSF56672">
    <property type="entry name" value="DNA/RNA polymerases"/>
    <property type="match status" value="1"/>
</dbReference>
<evidence type="ECO:0000313" key="2">
    <source>
        <dbReference type="EMBL" id="KAK2563381.1"/>
    </source>
</evidence>